<dbReference type="AlphaFoldDB" id="A0AAV2NDC2"/>
<reference evidence="2" key="1">
    <citation type="submission" date="2024-04" db="EMBL/GenBank/DDBJ databases">
        <authorList>
            <consortium name="Molecular Ecology Group"/>
        </authorList>
    </citation>
    <scope>NUCLEOTIDE SEQUENCE</scope>
</reference>
<evidence type="ECO:0000256" key="1">
    <source>
        <dbReference type="SAM" id="MobiDB-lite"/>
    </source>
</evidence>
<name>A0AAV2NDC2_9HYME</name>
<evidence type="ECO:0000313" key="2">
    <source>
        <dbReference type="EMBL" id="CAL1677933.1"/>
    </source>
</evidence>
<sequence>MAAYPRPGWPETIAIEVLRSKTDIFGTDSACLQTIQYFLRRLPVGTALATNRLAVILPGKRQCCALQGALRPRCHTPTIAPRFSNGSGTHVRQPYSSTHRSPSLDISGSPSLFVIERQWL</sequence>
<proteinExistence type="predicted"/>
<organism evidence="2 3">
    <name type="scientific">Lasius platythorax</name>
    <dbReference type="NCBI Taxonomy" id="488582"/>
    <lineage>
        <taxon>Eukaryota</taxon>
        <taxon>Metazoa</taxon>
        <taxon>Ecdysozoa</taxon>
        <taxon>Arthropoda</taxon>
        <taxon>Hexapoda</taxon>
        <taxon>Insecta</taxon>
        <taxon>Pterygota</taxon>
        <taxon>Neoptera</taxon>
        <taxon>Endopterygota</taxon>
        <taxon>Hymenoptera</taxon>
        <taxon>Apocrita</taxon>
        <taxon>Aculeata</taxon>
        <taxon>Formicoidea</taxon>
        <taxon>Formicidae</taxon>
        <taxon>Formicinae</taxon>
        <taxon>Lasius</taxon>
        <taxon>Lasius</taxon>
    </lineage>
</organism>
<accession>A0AAV2NDC2</accession>
<feature type="region of interest" description="Disordered" evidence="1">
    <location>
        <begin position="81"/>
        <end position="104"/>
    </location>
</feature>
<evidence type="ECO:0000313" key="3">
    <source>
        <dbReference type="Proteomes" id="UP001497644"/>
    </source>
</evidence>
<feature type="compositionally biased region" description="Polar residues" evidence="1">
    <location>
        <begin position="84"/>
        <end position="104"/>
    </location>
</feature>
<dbReference type="Proteomes" id="UP001497644">
    <property type="component" value="Chromosome 13"/>
</dbReference>
<protein>
    <submittedName>
        <fullName evidence="2">Uncharacterized protein</fullName>
    </submittedName>
</protein>
<gene>
    <name evidence="2" type="ORF">LPLAT_LOCUS3866</name>
</gene>
<keyword evidence="3" id="KW-1185">Reference proteome</keyword>
<dbReference type="EMBL" id="OZ034836">
    <property type="protein sequence ID" value="CAL1677933.1"/>
    <property type="molecule type" value="Genomic_DNA"/>
</dbReference>